<accession>L1MJH8</accession>
<feature type="transmembrane region" description="Helical" evidence="7">
    <location>
        <begin position="242"/>
        <end position="259"/>
    </location>
</feature>
<gene>
    <name evidence="9" type="ORF">HMPREF9997_00744</name>
</gene>
<keyword evidence="3" id="KW-1003">Cell membrane</keyword>
<feature type="transmembrane region" description="Helical" evidence="7">
    <location>
        <begin position="64"/>
        <end position="84"/>
    </location>
</feature>
<name>L1MJH8_9CORY</name>
<dbReference type="GO" id="GO:0022857">
    <property type="term" value="F:transmembrane transporter activity"/>
    <property type="evidence" value="ECO:0007669"/>
    <property type="project" value="InterPro"/>
</dbReference>
<dbReference type="GO" id="GO:0005886">
    <property type="term" value="C:plasma membrane"/>
    <property type="evidence" value="ECO:0007669"/>
    <property type="project" value="UniProtKB-SubCell"/>
</dbReference>
<feature type="transmembrane region" description="Helical" evidence="7">
    <location>
        <begin position="444"/>
        <end position="464"/>
    </location>
</feature>
<dbReference type="InterPro" id="IPR020846">
    <property type="entry name" value="MFS_dom"/>
</dbReference>
<dbReference type="CDD" id="cd17321">
    <property type="entry name" value="MFS_MMR_MDR_like"/>
    <property type="match status" value="1"/>
</dbReference>
<dbReference type="PROSITE" id="PS50850">
    <property type="entry name" value="MFS"/>
    <property type="match status" value="1"/>
</dbReference>
<dbReference type="InterPro" id="IPR011701">
    <property type="entry name" value="MFS"/>
</dbReference>
<feature type="transmembrane region" description="Helical" evidence="7">
    <location>
        <begin position="212"/>
        <end position="230"/>
    </location>
</feature>
<feature type="transmembrane region" description="Helical" evidence="7">
    <location>
        <begin position="319"/>
        <end position="337"/>
    </location>
</feature>
<keyword evidence="6 7" id="KW-0472">Membrane</keyword>
<dbReference type="PANTHER" id="PTHR42718:SF42">
    <property type="entry name" value="EXPORT PROTEIN"/>
    <property type="match status" value="1"/>
</dbReference>
<dbReference type="eggNOG" id="COG0477">
    <property type="taxonomic scope" value="Bacteria"/>
</dbReference>
<evidence type="ECO:0000313" key="9">
    <source>
        <dbReference type="EMBL" id="EKX91372.1"/>
    </source>
</evidence>
<comment type="subcellular location">
    <subcellularLocation>
        <location evidence="1">Cell membrane</location>
        <topology evidence="1">Multi-pass membrane protein</topology>
    </subcellularLocation>
</comment>
<evidence type="ECO:0000313" key="10">
    <source>
        <dbReference type="Proteomes" id="UP000010445"/>
    </source>
</evidence>
<evidence type="ECO:0000256" key="3">
    <source>
        <dbReference type="ARBA" id="ARBA00022475"/>
    </source>
</evidence>
<sequence length="468" mass="48912">METLNAPNTEVHVAAAPQPARPIWLIILTVSLPMFMASLDNLIVTNALPVIGREIGATFEQLSWFVNAYTLAFASLVLTSSGVADRCGRRCIFAGGLALFTVASLLCGLSTEPWMLIAARALQGVGGAALLPLSLTLLSTSVPERLRAAVIGIWGGISGLGVALGPLIGGIVVEGVNWEAAFWINVPVGIACLALIYWVIPESYGKAQKLDLLGVILAVIGVFALTYGISRGNDKGWTSTEILASIIGGSVFLLAFLIWEARTSHPVLPLSMFKNSSFSIANAVSFFFTFGTFGAVFLLSQFLQVVLGNNPLEAGVMTMPWTLAPLFVAPISGWLAGRIGNRPVVFVGLILLSSGLTWIAAILAPDMSYRSMIPAMIVAGVGMGLVFSPIVNAVLVGMAPEEQATASGTNATIREVGIVFGVAGLTAIFLAYDGQLTPTAFADAVIPAIFFGAAAVGVSALMTLRLPS</sequence>
<feature type="domain" description="Major facilitator superfamily (MFS) profile" evidence="8">
    <location>
        <begin position="26"/>
        <end position="468"/>
    </location>
</feature>
<dbReference type="STRING" id="1035195.HMPREF9997_00744"/>
<dbReference type="PANTHER" id="PTHR42718">
    <property type="entry name" value="MAJOR FACILITATOR SUPERFAMILY MULTIDRUG TRANSPORTER MFSC"/>
    <property type="match status" value="1"/>
</dbReference>
<feature type="transmembrane region" description="Helical" evidence="7">
    <location>
        <begin position="117"/>
        <end position="138"/>
    </location>
</feature>
<dbReference type="NCBIfam" id="TIGR00711">
    <property type="entry name" value="efflux_EmrB"/>
    <property type="match status" value="1"/>
</dbReference>
<dbReference type="EMBL" id="AMEM01000012">
    <property type="protein sequence ID" value="EKX91372.1"/>
    <property type="molecule type" value="Genomic_DNA"/>
</dbReference>
<evidence type="ECO:0000256" key="4">
    <source>
        <dbReference type="ARBA" id="ARBA00022692"/>
    </source>
</evidence>
<comment type="caution">
    <text evidence="9">The sequence shown here is derived from an EMBL/GenBank/DDBJ whole genome shotgun (WGS) entry which is preliminary data.</text>
</comment>
<evidence type="ECO:0000256" key="6">
    <source>
        <dbReference type="ARBA" id="ARBA00023136"/>
    </source>
</evidence>
<feature type="transmembrane region" description="Helical" evidence="7">
    <location>
        <begin position="376"/>
        <end position="399"/>
    </location>
</feature>
<keyword evidence="4 7" id="KW-0812">Transmembrane</keyword>
<dbReference type="PATRIC" id="fig|1035195.3.peg.664"/>
<proteinExistence type="predicted"/>
<feature type="transmembrane region" description="Helical" evidence="7">
    <location>
        <begin position="344"/>
        <end position="364"/>
    </location>
</feature>
<dbReference type="PRINTS" id="PR01036">
    <property type="entry name" value="TCRTETB"/>
</dbReference>
<feature type="transmembrane region" description="Helical" evidence="7">
    <location>
        <begin position="91"/>
        <end position="111"/>
    </location>
</feature>
<feature type="transmembrane region" description="Helical" evidence="7">
    <location>
        <begin position="180"/>
        <end position="200"/>
    </location>
</feature>
<reference evidence="9 10" key="1">
    <citation type="submission" date="2012-05" db="EMBL/GenBank/DDBJ databases">
        <authorList>
            <person name="Weinstock G."/>
            <person name="Sodergren E."/>
            <person name="Lobos E.A."/>
            <person name="Fulton L."/>
            <person name="Fulton R."/>
            <person name="Courtney L."/>
            <person name="Fronick C."/>
            <person name="O'Laughlin M."/>
            <person name="Godfrey J."/>
            <person name="Wilson R.M."/>
            <person name="Miner T."/>
            <person name="Farmer C."/>
            <person name="Delehaunty K."/>
            <person name="Cordes M."/>
            <person name="Minx P."/>
            <person name="Tomlinson C."/>
            <person name="Chen J."/>
            <person name="Wollam A."/>
            <person name="Pepin K.H."/>
            <person name="Bhonagiri V."/>
            <person name="Zhang X."/>
            <person name="Suruliraj S."/>
            <person name="Warren W."/>
            <person name="Mitreva M."/>
            <person name="Mardis E.R."/>
            <person name="Wilson R.K."/>
        </authorList>
    </citation>
    <scope>NUCLEOTIDE SEQUENCE [LARGE SCALE GENOMIC DNA]</scope>
    <source>
        <strain evidence="9 10">F0235</strain>
    </source>
</reference>
<dbReference type="AlphaFoldDB" id="L1MJH8"/>
<dbReference type="Gene3D" id="1.20.1720.10">
    <property type="entry name" value="Multidrug resistance protein D"/>
    <property type="match status" value="1"/>
</dbReference>
<feature type="transmembrane region" description="Helical" evidence="7">
    <location>
        <begin position="150"/>
        <end position="168"/>
    </location>
</feature>
<evidence type="ECO:0000259" key="8">
    <source>
        <dbReference type="PROSITE" id="PS50850"/>
    </source>
</evidence>
<keyword evidence="5 7" id="KW-1133">Transmembrane helix</keyword>
<evidence type="ECO:0000256" key="2">
    <source>
        <dbReference type="ARBA" id="ARBA00022448"/>
    </source>
</evidence>
<dbReference type="Proteomes" id="UP000010445">
    <property type="component" value="Unassembled WGS sequence"/>
</dbReference>
<dbReference type="HOGENOM" id="CLU_000960_28_2_11"/>
<keyword evidence="10" id="KW-1185">Reference proteome</keyword>
<dbReference type="InterPro" id="IPR004638">
    <property type="entry name" value="EmrB-like"/>
</dbReference>
<protein>
    <submittedName>
        <fullName evidence="9">Drug resistance MFS transporter, drug:H+ antiporter-2 family</fullName>
    </submittedName>
</protein>
<evidence type="ECO:0000256" key="1">
    <source>
        <dbReference type="ARBA" id="ARBA00004651"/>
    </source>
</evidence>
<organism evidence="9 10">
    <name type="scientific">Corynebacterium durum F0235</name>
    <dbReference type="NCBI Taxonomy" id="1035195"/>
    <lineage>
        <taxon>Bacteria</taxon>
        <taxon>Bacillati</taxon>
        <taxon>Actinomycetota</taxon>
        <taxon>Actinomycetes</taxon>
        <taxon>Mycobacteriales</taxon>
        <taxon>Corynebacteriaceae</taxon>
        <taxon>Corynebacterium</taxon>
    </lineage>
</organism>
<dbReference type="Pfam" id="PF07690">
    <property type="entry name" value="MFS_1"/>
    <property type="match status" value="1"/>
</dbReference>
<evidence type="ECO:0000256" key="7">
    <source>
        <dbReference type="SAM" id="Phobius"/>
    </source>
</evidence>
<feature type="transmembrane region" description="Helical" evidence="7">
    <location>
        <begin position="280"/>
        <end position="299"/>
    </location>
</feature>
<dbReference type="RefSeq" id="WP_006062988.1">
    <property type="nucleotide sequence ID" value="NZ_KB290828.1"/>
</dbReference>
<dbReference type="InterPro" id="IPR036259">
    <property type="entry name" value="MFS_trans_sf"/>
</dbReference>
<dbReference type="Gene3D" id="1.20.1250.20">
    <property type="entry name" value="MFS general substrate transporter like domains"/>
    <property type="match status" value="1"/>
</dbReference>
<dbReference type="SUPFAM" id="SSF103473">
    <property type="entry name" value="MFS general substrate transporter"/>
    <property type="match status" value="1"/>
</dbReference>
<keyword evidence="2" id="KW-0813">Transport</keyword>
<feature type="transmembrane region" description="Helical" evidence="7">
    <location>
        <begin position="411"/>
        <end position="432"/>
    </location>
</feature>
<evidence type="ECO:0000256" key="5">
    <source>
        <dbReference type="ARBA" id="ARBA00022989"/>
    </source>
</evidence>
<feature type="transmembrane region" description="Helical" evidence="7">
    <location>
        <begin position="23"/>
        <end position="44"/>
    </location>
</feature>